<dbReference type="AlphaFoldDB" id="A0A8S3A0X9"/>
<evidence type="ECO:0000313" key="4">
    <source>
        <dbReference type="Proteomes" id="UP000676336"/>
    </source>
</evidence>
<accession>A0A8S3A0X9</accession>
<feature type="compositionally biased region" description="Basic and acidic residues" evidence="1">
    <location>
        <begin position="8"/>
        <end position="18"/>
    </location>
</feature>
<dbReference type="Proteomes" id="UP000676336">
    <property type="component" value="Unassembled WGS sequence"/>
</dbReference>
<name>A0A8S3A0X9_9BILA</name>
<protein>
    <submittedName>
        <fullName evidence="2">Uncharacterized protein</fullName>
    </submittedName>
</protein>
<dbReference type="EMBL" id="CAJOBI010120029">
    <property type="protein sequence ID" value="CAF4673496.1"/>
    <property type="molecule type" value="Genomic_DNA"/>
</dbReference>
<evidence type="ECO:0000256" key="1">
    <source>
        <dbReference type="SAM" id="MobiDB-lite"/>
    </source>
</evidence>
<sequence length="24" mass="3014">MRSKKRKSEIGDTRERVQRLRRQV</sequence>
<gene>
    <name evidence="2" type="ORF">SMN809_LOCUS41990</name>
    <name evidence="3" type="ORF">SMN809_LOCUS51768</name>
</gene>
<feature type="non-terminal residue" evidence="2">
    <location>
        <position position="24"/>
    </location>
</feature>
<proteinExistence type="predicted"/>
<evidence type="ECO:0000313" key="3">
    <source>
        <dbReference type="EMBL" id="CAF4901453.1"/>
    </source>
</evidence>
<dbReference type="EMBL" id="CAJOBI010174337">
    <property type="protein sequence ID" value="CAF4901453.1"/>
    <property type="molecule type" value="Genomic_DNA"/>
</dbReference>
<comment type="caution">
    <text evidence="2">The sequence shown here is derived from an EMBL/GenBank/DDBJ whole genome shotgun (WGS) entry which is preliminary data.</text>
</comment>
<evidence type="ECO:0000313" key="2">
    <source>
        <dbReference type="EMBL" id="CAF4673496.1"/>
    </source>
</evidence>
<feature type="region of interest" description="Disordered" evidence="1">
    <location>
        <begin position="1"/>
        <end position="24"/>
    </location>
</feature>
<reference evidence="2" key="1">
    <citation type="submission" date="2021-02" db="EMBL/GenBank/DDBJ databases">
        <authorList>
            <person name="Nowell W R."/>
        </authorList>
    </citation>
    <scope>NUCLEOTIDE SEQUENCE</scope>
</reference>
<organism evidence="2 4">
    <name type="scientific">Rotaria magnacalcarata</name>
    <dbReference type="NCBI Taxonomy" id="392030"/>
    <lineage>
        <taxon>Eukaryota</taxon>
        <taxon>Metazoa</taxon>
        <taxon>Spiralia</taxon>
        <taxon>Gnathifera</taxon>
        <taxon>Rotifera</taxon>
        <taxon>Eurotatoria</taxon>
        <taxon>Bdelloidea</taxon>
        <taxon>Philodinida</taxon>
        <taxon>Philodinidae</taxon>
        <taxon>Rotaria</taxon>
    </lineage>
</organism>